<keyword evidence="4 5" id="KW-0472">Membrane</keyword>
<proteinExistence type="predicted"/>
<dbReference type="InterPro" id="IPR007343">
    <property type="entry name" value="Uncharacterised_pept_Zn_put"/>
</dbReference>
<evidence type="ECO:0000313" key="6">
    <source>
        <dbReference type="EMBL" id="SIR87420.1"/>
    </source>
</evidence>
<evidence type="ECO:0000256" key="1">
    <source>
        <dbReference type="ARBA" id="ARBA00004167"/>
    </source>
</evidence>
<dbReference type="Proteomes" id="UP000186218">
    <property type="component" value="Unassembled WGS sequence"/>
</dbReference>
<dbReference type="Pfam" id="PF04228">
    <property type="entry name" value="Zn_peptidase"/>
    <property type="match status" value="1"/>
</dbReference>
<dbReference type="PANTHER" id="PTHR30168:SF0">
    <property type="entry name" value="INNER MEMBRANE PROTEIN"/>
    <property type="match status" value="1"/>
</dbReference>
<dbReference type="PANTHER" id="PTHR30168">
    <property type="entry name" value="PUTATIVE MEMBRANE PROTEIN YPFJ"/>
    <property type="match status" value="1"/>
</dbReference>
<evidence type="ECO:0000256" key="3">
    <source>
        <dbReference type="ARBA" id="ARBA00022989"/>
    </source>
</evidence>
<keyword evidence="7" id="KW-1185">Reference proteome</keyword>
<dbReference type="RefSeq" id="WP_076478240.1">
    <property type="nucleotide sequence ID" value="NZ_FTNT01000003.1"/>
</dbReference>
<evidence type="ECO:0000256" key="4">
    <source>
        <dbReference type="ARBA" id="ARBA00023136"/>
    </source>
</evidence>
<accession>A0A1N7EH88</accession>
<keyword evidence="2 5" id="KW-0812">Transmembrane</keyword>
<evidence type="ECO:0000256" key="5">
    <source>
        <dbReference type="SAM" id="Phobius"/>
    </source>
</evidence>
<evidence type="ECO:0008006" key="8">
    <source>
        <dbReference type="Google" id="ProtNLM"/>
    </source>
</evidence>
<gene>
    <name evidence="6" type="ORF">SAMN05445060_1310</name>
</gene>
<protein>
    <recommendedName>
        <fullName evidence="8">Neutral zinc metallopeptidase</fullName>
    </recommendedName>
</protein>
<evidence type="ECO:0000313" key="7">
    <source>
        <dbReference type="Proteomes" id="UP000186218"/>
    </source>
</evidence>
<feature type="transmembrane region" description="Helical" evidence="5">
    <location>
        <begin position="25"/>
        <end position="44"/>
    </location>
</feature>
<organism evidence="6 7">
    <name type="scientific">Williamsia sterculiae</name>
    <dbReference type="NCBI Taxonomy" id="1344003"/>
    <lineage>
        <taxon>Bacteria</taxon>
        <taxon>Bacillati</taxon>
        <taxon>Actinomycetota</taxon>
        <taxon>Actinomycetes</taxon>
        <taxon>Mycobacteriales</taxon>
        <taxon>Nocardiaceae</taxon>
        <taxon>Williamsia</taxon>
    </lineage>
</organism>
<dbReference type="EMBL" id="FTNT01000003">
    <property type="protein sequence ID" value="SIR87420.1"/>
    <property type="molecule type" value="Genomic_DNA"/>
</dbReference>
<dbReference type="AlphaFoldDB" id="A0A1N7EH88"/>
<sequence>MTFQGDGPLDTGGVSGGGGGGGGRIAIGGGVGLVVTVVALLFGINPGDILGEDGGSSTGSGAGASAGNSAIDDQIHSCTIAKANTDTICRIVATTNSLNKVWPTMLSRYTPPETKIFTGSVQTQGCGVASSAVGPFYCPEDRTAYFDPSFFDELHDKLGGSNGPLAQEYVVAHEFGHHVQNLMGTMSKAQSLGSQGPTSGSVRLELQADCYAGVWAEHADKGPNAMLKTLTQDQISEVIQTAKAIGDDTLSGNNDSEGWTHGSAAQRVRWFTNGYRGGDPRDCGTFDTDQL</sequence>
<evidence type="ECO:0000256" key="2">
    <source>
        <dbReference type="ARBA" id="ARBA00022692"/>
    </source>
</evidence>
<reference evidence="6 7" key="1">
    <citation type="submission" date="2017-01" db="EMBL/GenBank/DDBJ databases">
        <authorList>
            <person name="Mah S.A."/>
            <person name="Swanson W.J."/>
            <person name="Moy G.W."/>
            <person name="Vacquier V.D."/>
        </authorList>
    </citation>
    <scope>NUCLEOTIDE SEQUENCE [LARGE SCALE GENOMIC DNA]</scope>
    <source>
        <strain evidence="6 7">CPCC 203464</strain>
    </source>
</reference>
<keyword evidence="3 5" id="KW-1133">Transmembrane helix</keyword>
<comment type="subcellular location">
    <subcellularLocation>
        <location evidence="1">Membrane</location>
        <topology evidence="1">Single-pass membrane protein</topology>
    </subcellularLocation>
</comment>
<dbReference type="STRING" id="1344003.SAMN05445060_1310"/>
<name>A0A1N7EH88_9NOCA</name>
<dbReference type="OrthoDB" id="9774900at2"/>
<dbReference type="GO" id="GO:0016020">
    <property type="term" value="C:membrane"/>
    <property type="evidence" value="ECO:0007669"/>
    <property type="project" value="UniProtKB-SubCell"/>
</dbReference>